<dbReference type="Proteomes" id="UP001595721">
    <property type="component" value="Unassembled WGS sequence"/>
</dbReference>
<keyword evidence="2" id="KW-1185">Reference proteome</keyword>
<reference evidence="2" key="1">
    <citation type="journal article" date="2019" name="Int. J. Syst. Evol. Microbiol.">
        <title>The Global Catalogue of Microorganisms (GCM) 10K type strain sequencing project: providing services to taxonomists for standard genome sequencing and annotation.</title>
        <authorList>
            <consortium name="The Broad Institute Genomics Platform"/>
            <consortium name="The Broad Institute Genome Sequencing Center for Infectious Disease"/>
            <person name="Wu L."/>
            <person name="Ma J."/>
        </authorList>
    </citation>
    <scope>NUCLEOTIDE SEQUENCE [LARGE SCALE GENOMIC DNA]</scope>
    <source>
        <strain evidence="2">KCTC 42899</strain>
    </source>
</reference>
<sequence length="103" mass="11923">MIRQYNPQRHRLEMLGGIMRPIGTIPVGTILDVRGTKVRVEAWIPRDYSTYERGRFTTKRIAGGHMALVRTLHNGRLFELSDVWLRDAPELEFPARTSRGPHQ</sequence>
<dbReference type="RefSeq" id="WP_377746451.1">
    <property type="nucleotide sequence ID" value="NZ_JBHRXJ010000021.1"/>
</dbReference>
<comment type="caution">
    <text evidence="1">The sequence shown here is derived from an EMBL/GenBank/DDBJ whole genome shotgun (WGS) entry which is preliminary data.</text>
</comment>
<evidence type="ECO:0000313" key="2">
    <source>
        <dbReference type="Proteomes" id="UP001595721"/>
    </source>
</evidence>
<name>A0ABV7R8B0_9RHOB</name>
<gene>
    <name evidence="1" type="ORF">ACFOMH_18935</name>
</gene>
<organism evidence="1 2">
    <name type="scientific">Paracoccus mangrovi</name>
    <dbReference type="NCBI Taxonomy" id="1715645"/>
    <lineage>
        <taxon>Bacteria</taxon>
        <taxon>Pseudomonadati</taxon>
        <taxon>Pseudomonadota</taxon>
        <taxon>Alphaproteobacteria</taxon>
        <taxon>Rhodobacterales</taxon>
        <taxon>Paracoccaceae</taxon>
        <taxon>Paracoccus</taxon>
    </lineage>
</organism>
<accession>A0ABV7R8B0</accession>
<evidence type="ECO:0000313" key="1">
    <source>
        <dbReference type="EMBL" id="MFC3530250.1"/>
    </source>
</evidence>
<proteinExistence type="predicted"/>
<protein>
    <submittedName>
        <fullName evidence="1">Uncharacterized protein</fullName>
    </submittedName>
</protein>
<dbReference type="EMBL" id="JBHRXJ010000021">
    <property type="protein sequence ID" value="MFC3530250.1"/>
    <property type="molecule type" value="Genomic_DNA"/>
</dbReference>